<dbReference type="SUPFAM" id="SSF63825">
    <property type="entry name" value="YWTD domain"/>
    <property type="match status" value="1"/>
</dbReference>
<name>A0A081D700_NONUL</name>
<accession>A0A081D700</accession>
<dbReference type="InterPro" id="IPR055188">
    <property type="entry name" value="Choice_anch_I"/>
</dbReference>
<dbReference type="Gene3D" id="2.130.10.10">
    <property type="entry name" value="YVTN repeat-like/Quinoprotein amine dehydrogenase"/>
    <property type="match status" value="1"/>
</dbReference>
<feature type="domain" description="Choice-of-anchor I" evidence="1">
    <location>
        <begin position="47"/>
        <end position="513"/>
    </location>
</feature>
<evidence type="ECO:0000259" key="1">
    <source>
        <dbReference type="Pfam" id="PF22494"/>
    </source>
</evidence>
<evidence type="ECO:0000313" key="2">
    <source>
        <dbReference type="EMBL" id="GAK74696.1"/>
    </source>
</evidence>
<dbReference type="NCBIfam" id="NF038117">
    <property type="entry name" value="choice_anch_I"/>
    <property type="match status" value="1"/>
</dbReference>
<organism evidence="2 3">
    <name type="scientific">Nonlabens ulvanivorans</name>
    <name type="common">Persicivirga ulvanivorans</name>
    <dbReference type="NCBI Taxonomy" id="906888"/>
    <lineage>
        <taxon>Bacteria</taxon>
        <taxon>Pseudomonadati</taxon>
        <taxon>Bacteroidota</taxon>
        <taxon>Flavobacteriia</taxon>
        <taxon>Flavobacteriales</taxon>
        <taxon>Flavobacteriaceae</taxon>
        <taxon>Nonlabens</taxon>
    </lineage>
</organism>
<dbReference type="EC" id="3.1.3.1" evidence="2"/>
<dbReference type="Proteomes" id="UP000028980">
    <property type="component" value="Unassembled WGS sequence"/>
</dbReference>
<comment type="caution">
    <text evidence="2">The sequence shown here is derived from an EMBL/GenBank/DDBJ whole genome shotgun (WGS) entry which is preliminary data.</text>
</comment>
<dbReference type="GO" id="GO:0004035">
    <property type="term" value="F:alkaline phosphatase activity"/>
    <property type="evidence" value="ECO:0007669"/>
    <property type="project" value="UniProtKB-EC"/>
</dbReference>
<gene>
    <name evidence="2" type="ORF">JCM19296_274</name>
</gene>
<keyword evidence="2" id="KW-0378">Hydrolase</keyword>
<protein>
    <submittedName>
        <fullName evidence="2">Alkaline phosphatase</fullName>
        <ecNumber evidence="2">3.1.3.1</ecNumber>
    </submittedName>
</protein>
<dbReference type="EMBL" id="BBLG01000001">
    <property type="protein sequence ID" value="GAK74696.1"/>
    <property type="molecule type" value="Genomic_DNA"/>
</dbReference>
<dbReference type="AlphaFoldDB" id="A0A081D700"/>
<evidence type="ECO:0000313" key="3">
    <source>
        <dbReference type="Proteomes" id="UP000028980"/>
    </source>
</evidence>
<dbReference type="PANTHER" id="PTHR46928:SF1">
    <property type="entry name" value="MESENCHYME-SPECIFIC CELL SURFACE GLYCOPROTEIN"/>
    <property type="match status" value="1"/>
</dbReference>
<sequence length="518" mass="56001">MPKINKMNKIIYALIAIILCSCNNDDDTSDQISLSTEVNFQRAATIQVGGEGSAEISAYDIVSKKLFVINAESNQINVYDLSNPSIPMEQTAISLSSGAPNSVAVGDGIIAVAVENDNKQLNGTVVTYDINSQALLNSYTVGALPDMVTFTPDGEKILVACEGEPNDDYTIDPEGTVGIITLSNGAIQLINFASLNNQEASLKNDGVRIYGPGATVAQDLEPEYIVVSEDGNTAYVTCQENNALMSIDVNTAAINYVKAYGVKDYNNPLNSIDASDRDGVTQLKNWPVLSYYHPDGMDIVTINGQELIVTANEGDARDYDGYSEEERIKDLILDPTAFPDAASLQMDENIGRLKTTTANGDIDGDGDYDVIYGYGARSFSFWDTNGNLVYDSGNSIAVNTLNINPTRFNDEDGRSDDKGAEPEAVAVLEIKSNTSNTNSINNRYILAVAMERTDGVLLYDVTNPNNPVFLTWLEPIGDEAPESLLMIPREESGSDKALLIISNEDSGTVNIYQNNVLD</sequence>
<dbReference type="InterPro" id="IPR015943">
    <property type="entry name" value="WD40/YVTN_repeat-like_dom_sf"/>
</dbReference>
<reference evidence="2 3" key="1">
    <citation type="journal article" date="2014" name="Genome Announc.">
        <title>Draft Genome Sequences of Marine Flavobacterium Nonlabens Strains NR17, NR24, NR27, NR32, NR33, and Ara13.</title>
        <authorList>
            <person name="Nakanishi M."/>
            <person name="Meirelles P."/>
            <person name="Suzuki R."/>
            <person name="Takatani N."/>
            <person name="Mino S."/>
            <person name="Suda W."/>
            <person name="Oshima K."/>
            <person name="Hattori M."/>
            <person name="Ohkuma M."/>
            <person name="Hosokawa M."/>
            <person name="Miyashita K."/>
            <person name="Thompson F.L."/>
            <person name="Niwa A."/>
            <person name="Sawabe T."/>
            <person name="Sawabe T."/>
        </authorList>
    </citation>
    <scope>NUCLEOTIDE SEQUENCE [LARGE SCALE GENOMIC DNA]</scope>
    <source>
        <strain evidence="3">JCM19296</strain>
    </source>
</reference>
<dbReference type="Pfam" id="PF22494">
    <property type="entry name" value="choice_anch_I"/>
    <property type="match status" value="1"/>
</dbReference>
<dbReference type="PANTHER" id="PTHR46928">
    <property type="entry name" value="MESENCHYME-SPECIFIC CELL SURFACE GLYCOPROTEIN"/>
    <property type="match status" value="1"/>
</dbReference>
<dbReference type="PROSITE" id="PS51257">
    <property type="entry name" value="PROKAR_LIPOPROTEIN"/>
    <property type="match status" value="1"/>
</dbReference>
<proteinExistence type="predicted"/>
<dbReference type="InterPro" id="IPR052956">
    <property type="entry name" value="Mesenchyme-surface_protein"/>
</dbReference>